<protein>
    <submittedName>
        <fullName evidence="6">2-hydroxyacid dehydrogenase</fullName>
    </submittedName>
</protein>
<sequence length="302" mass="31970">MTRPVLYMPRAFATSEGRLDGYQLTGPDRTGRDGEVRAMAVAGTGKVDAAVMDRFPALEIIAKFGVGYDSIDVAAAQARGIVVTNTPDVLTEEVADFALGLLIATSRQLPQADAYLRAGHWPQKPYPLTFSLRGRKIGLLGLGRIGQAIAERLTAMKLEVAYCTRRPRDLPYAHYPDALALAEACDALVVIVPGGAETAGLVDAAVIEALGRQGILVNVARGTVVDEAALIAALSTGKLGAAGLDVFEYEPQVPQALIDLPNTVLLPHVGSATEVTRRAMGDRVLDNLDAWFGSGKVPDRVA</sequence>
<dbReference type="CDD" id="cd12156">
    <property type="entry name" value="HPPR"/>
    <property type="match status" value="1"/>
</dbReference>
<dbReference type="Pfam" id="PF02826">
    <property type="entry name" value="2-Hacid_dh_C"/>
    <property type="match status" value="1"/>
</dbReference>
<comment type="similarity">
    <text evidence="3">Belongs to the D-isomer specific 2-hydroxyacid dehydrogenase family.</text>
</comment>
<evidence type="ECO:0000259" key="4">
    <source>
        <dbReference type="Pfam" id="PF00389"/>
    </source>
</evidence>
<evidence type="ECO:0000256" key="3">
    <source>
        <dbReference type="RuleBase" id="RU003719"/>
    </source>
</evidence>
<reference evidence="6 7" key="1">
    <citation type="journal article" date="2021" name="Int. J. Syst. Evol. Microbiol.">
        <title>Salipiger mangrovisoli sp. nov., isolated from mangrove soil and the proposal for the reclassification of Paraphaeobacter pallidus as Salipiger pallidus comb. nov.</title>
        <authorList>
            <person name="Du J."/>
            <person name="Liu Y."/>
            <person name="Pei T."/>
            <person name="Deng M.R."/>
            <person name="Zhu H."/>
        </authorList>
    </citation>
    <scope>NUCLEOTIDE SEQUENCE [LARGE SCALE GENOMIC DNA]</scope>
    <source>
        <strain evidence="6 7">6D45A</strain>
    </source>
</reference>
<keyword evidence="1 3" id="KW-0560">Oxidoreductase</keyword>
<evidence type="ECO:0000256" key="1">
    <source>
        <dbReference type="ARBA" id="ARBA00023002"/>
    </source>
</evidence>
<proteinExistence type="inferred from homology"/>
<dbReference type="PANTHER" id="PTHR10996:SF178">
    <property type="entry name" value="2-HYDROXYACID DEHYDROGENASE YGL185C-RELATED"/>
    <property type="match status" value="1"/>
</dbReference>
<gene>
    <name evidence="6" type="ORF">IQ782_25270</name>
</gene>
<dbReference type="InterPro" id="IPR036291">
    <property type="entry name" value="NAD(P)-bd_dom_sf"/>
</dbReference>
<dbReference type="Proteomes" id="UP000607796">
    <property type="component" value="Unassembled WGS sequence"/>
</dbReference>
<dbReference type="RefSeq" id="WP_194137438.1">
    <property type="nucleotide sequence ID" value="NZ_JADFFK010000027.1"/>
</dbReference>
<dbReference type="InterPro" id="IPR006139">
    <property type="entry name" value="D-isomer_2_OHA_DH_cat_dom"/>
</dbReference>
<organism evidence="6 7">
    <name type="scientific">Salipiger mangrovisoli</name>
    <dbReference type="NCBI Taxonomy" id="2865933"/>
    <lineage>
        <taxon>Bacteria</taxon>
        <taxon>Pseudomonadati</taxon>
        <taxon>Pseudomonadota</taxon>
        <taxon>Alphaproteobacteria</taxon>
        <taxon>Rhodobacterales</taxon>
        <taxon>Roseobacteraceae</taxon>
        <taxon>Salipiger</taxon>
    </lineage>
</organism>
<comment type="caution">
    <text evidence="6">The sequence shown here is derived from an EMBL/GenBank/DDBJ whole genome shotgun (WGS) entry which is preliminary data.</text>
</comment>
<dbReference type="PANTHER" id="PTHR10996">
    <property type="entry name" value="2-HYDROXYACID DEHYDROGENASE-RELATED"/>
    <property type="match status" value="1"/>
</dbReference>
<dbReference type="InterPro" id="IPR006140">
    <property type="entry name" value="D-isomer_DH_NAD-bd"/>
</dbReference>
<name>A0ABR9X9Q2_9RHOB</name>
<dbReference type="Pfam" id="PF00389">
    <property type="entry name" value="2-Hacid_dh"/>
    <property type="match status" value="1"/>
</dbReference>
<evidence type="ECO:0000313" key="6">
    <source>
        <dbReference type="EMBL" id="MBE9640166.1"/>
    </source>
</evidence>
<dbReference type="EMBL" id="JADFFK010000027">
    <property type="protein sequence ID" value="MBE9640166.1"/>
    <property type="molecule type" value="Genomic_DNA"/>
</dbReference>
<accession>A0ABR9X9Q2</accession>
<dbReference type="Gene3D" id="3.40.50.720">
    <property type="entry name" value="NAD(P)-binding Rossmann-like Domain"/>
    <property type="match status" value="2"/>
</dbReference>
<evidence type="ECO:0000256" key="2">
    <source>
        <dbReference type="ARBA" id="ARBA00023027"/>
    </source>
</evidence>
<evidence type="ECO:0000313" key="7">
    <source>
        <dbReference type="Proteomes" id="UP000607796"/>
    </source>
</evidence>
<keyword evidence="7" id="KW-1185">Reference proteome</keyword>
<keyword evidence="2" id="KW-0520">NAD</keyword>
<dbReference type="SUPFAM" id="SSF51735">
    <property type="entry name" value="NAD(P)-binding Rossmann-fold domains"/>
    <property type="match status" value="1"/>
</dbReference>
<dbReference type="SUPFAM" id="SSF52283">
    <property type="entry name" value="Formate/glycerate dehydrogenase catalytic domain-like"/>
    <property type="match status" value="1"/>
</dbReference>
<feature type="domain" description="D-isomer specific 2-hydroxyacid dehydrogenase catalytic" evidence="4">
    <location>
        <begin position="35"/>
        <end position="301"/>
    </location>
</feature>
<evidence type="ECO:0000259" key="5">
    <source>
        <dbReference type="Pfam" id="PF02826"/>
    </source>
</evidence>
<dbReference type="InterPro" id="IPR050223">
    <property type="entry name" value="D-isomer_2-hydroxyacid_DH"/>
</dbReference>
<feature type="domain" description="D-isomer specific 2-hydroxyacid dehydrogenase NAD-binding" evidence="5">
    <location>
        <begin position="99"/>
        <end position="270"/>
    </location>
</feature>